<evidence type="ECO:0000256" key="4">
    <source>
        <dbReference type="ARBA" id="ARBA00022912"/>
    </source>
</evidence>
<feature type="domain" description="Phosphotyrosine protein phosphatase I" evidence="6">
    <location>
        <begin position="8"/>
        <end position="164"/>
    </location>
</feature>
<keyword evidence="4" id="KW-0904">Protein phosphatase</keyword>
<feature type="active site" description="Proton donor" evidence="5">
    <location>
        <position position="138"/>
    </location>
</feature>
<dbReference type="Proteomes" id="UP000199288">
    <property type="component" value="Unassembled WGS sequence"/>
</dbReference>
<feature type="active site" description="Nucleophile" evidence="5">
    <location>
        <position position="14"/>
    </location>
</feature>
<dbReference type="OrthoDB" id="9784339at2"/>
<dbReference type="SUPFAM" id="SSF52788">
    <property type="entry name" value="Phosphotyrosine protein phosphatases I"/>
    <property type="match status" value="1"/>
</dbReference>
<dbReference type="PRINTS" id="PR00719">
    <property type="entry name" value="LMWPTPASE"/>
</dbReference>
<evidence type="ECO:0000259" key="6">
    <source>
        <dbReference type="SMART" id="SM00226"/>
    </source>
</evidence>
<dbReference type="PANTHER" id="PTHR11717">
    <property type="entry name" value="LOW MOLECULAR WEIGHT PROTEIN TYROSINE PHOSPHATASE"/>
    <property type="match status" value="1"/>
</dbReference>
<dbReference type="InterPro" id="IPR050438">
    <property type="entry name" value="LMW_PTPase"/>
</dbReference>
<dbReference type="CDD" id="cd16343">
    <property type="entry name" value="LMWPTP"/>
    <property type="match status" value="1"/>
</dbReference>
<evidence type="ECO:0000313" key="8">
    <source>
        <dbReference type="Proteomes" id="UP000199288"/>
    </source>
</evidence>
<dbReference type="InterPro" id="IPR017867">
    <property type="entry name" value="Tyr_phospatase_low_mol_wt"/>
</dbReference>
<dbReference type="InterPro" id="IPR036196">
    <property type="entry name" value="Ptyr_pPase_sf"/>
</dbReference>
<protein>
    <recommendedName>
        <fullName evidence="2">protein-tyrosine-phosphatase</fullName>
        <ecNumber evidence="2">3.1.3.48</ecNumber>
    </recommendedName>
</protein>
<dbReference type="SMART" id="SM00226">
    <property type="entry name" value="LMWPc"/>
    <property type="match status" value="1"/>
</dbReference>
<dbReference type="AlphaFoldDB" id="A0A1H3Y7H5"/>
<proteinExistence type="inferred from homology"/>
<dbReference type="InterPro" id="IPR023485">
    <property type="entry name" value="Ptyr_pPase"/>
</dbReference>
<organism evidence="7 8">
    <name type="scientific">Bowdeniella nasicola</name>
    <dbReference type="NCBI Taxonomy" id="208480"/>
    <lineage>
        <taxon>Bacteria</taxon>
        <taxon>Bacillati</taxon>
        <taxon>Actinomycetota</taxon>
        <taxon>Actinomycetes</taxon>
        <taxon>Actinomycetales</taxon>
        <taxon>Actinomycetaceae</taxon>
        <taxon>Bowdeniella</taxon>
    </lineage>
</organism>
<evidence type="ECO:0000256" key="5">
    <source>
        <dbReference type="PIRSR" id="PIRSR617867-1"/>
    </source>
</evidence>
<dbReference type="EC" id="3.1.3.48" evidence="2"/>
<keyword evidence="8" id="KW-1185">Reference proteome</keyword>
<reference evidence="8" key="1">
    <citation type="submission" date="2016-10" db="EMBL/GenBank/DDBJ databases">
        <authorList>
            <person name="Varghese N."/>
            <person name="Submissions S."/>
        </authorList>
    </citation>
    <scope>NUCLEOTIDE SEQUENCE [LARGE SCALE GENOMIC DNA]</scope>
    <source>
        <strain evidence="8">KPR-1</strain>
    </source>
</reference>
<evidence type="ECO:0000256" key="3">
    <source>
        <dbReference type="ARBA" id="ARBA00022801"/>
    </source>
</evidence>
<dbReference type="Pfam" id="PF01451">
    <property type="entry name" value="LMWPc"/>
    <property type="match status" value="1"/>
</dbReference>
<keyword evidence="3" id="KW-0378">Hydrolase</keyword>
<feature type="active site" evidence="5">
    <location>
        <position position="20"/>
    </location>
</feature>
<dbReference type="RefSeq" id="WP_092562626.1">
    <property type="nucleotide sequence ID" value="NZ_FNQV01000004.1"/>
</dbReference>
<name>A0A1H3Y7H5_9ACTO</name>
<dbReference type="GO" id="GO:0004725">
    <property type="term" value="F:protein tyrosine phosphatase activity"/>
    <property type="evidence" value="ECO:0007669"/>
    <property type="project" value="UniProtKB-EC"/>
</dbReference>
<sequence>MTEKSVKPSILVVCTGNICRSAMADVILTQRAAERGLAIEVDSAGISNEEAGNPIDDRAQRVLRDAGYEIPRHAARQVRPGELAGYDLVLAMTDRHLSALKRIAERDGVSADNVRMWREFDPELPSGTPVGTELDVPDPWYGGHQDFLDTLAVVEGSADAVLDAAIAAAKAN</sequence>
<accession>A0A1H3Y7H5</accession>
<evidence type="ECO:0000313" key="7">
    <source>
        <dbReference type="EMBL" id="SEA06854.1"/>
    </source>
</evidence>
<evidence type="ECO:0000256" key="2">
    <source>
        <dbReference type="ARBA" id="ARBA00013064"/>
    </source>
</evidence>
<gene>
    <name evidence="7" type="ORF">SAMN02910418_00865</name>
</gene>
<dbReference type="Gene3D" id="3.40.50.2300">
    <property type="match status" value="1"/>
</dbReference>
<dbReference type="PANTHER" id="PTHR11717:SF7">
    <property type="entry name" value="LOW MOLECULAR WEIGHT PHOSPHOTYROSINE PROTEIN PHOSPHATASE"/>
    <property type="match status" value="1"/>
</dbReference>
<dbReference type="EMBL" id="FNQV01000004">
    <property type="protein sequence ID" value="SEA06854.1"/>
    <property type="molecule type" value="Genomic_DNA"/>
</dbReference>
<evidence type="ECO:0000256" key="1">
    <source>
        <dbReference type="ARBA" id="ARBA00011063"/>
    </source>
</evidence>
<comment type="similarity">
    <text evidence="1">Belongs to the low molecular weight phosphotyrosine protein phosphatase family.</text>
</comment>